<dbReference type="STRING" id="105559.Nwat_1533"/>
<feature type="transmembrane region" description="Helical" evidence="2">
    <location>
        <begin position="89"/>
        <end position="108"/>
    </location>
</feature>
<dbReference type="AlphaFoldDB" id="D8K6B0"/>
<name>D8K6B0_NITWC</name>
<dbReference type="EMBL" id="CP002086">
    <property type="protein sequence ID" value="ADJ28437.1"/>
    <property type="molecule type" value="Genomic_DNA"/>
</dbReference>
<dbReference type="OrthoDB" id="5772410at2"/>
<dbReference type="KEGG" id="nwa:Nwat_1533"/>
<keyword evidence="2" id="KW-1133">Transmembrane helix</keyword>
<evidence type="ECO:0000313" key="4">
    <source>
        <dbReference type="Proteomes" id="UP000000393"/>
    </source>
</evidence>
<keyword evidence="2" id="KW-0472">Membrane</keyword>
<proteinExistence type="predicted"/>
<protein>
    <recommendedName>
        <fullName evidence="5">Phage holin family protein</fullName>
    </recommendedName>
</protein>
<gene>
    <name evidence="3" type="ordered locus">Nwat_1533</name>
</gene>
<keyword evidence="4" id="KW-1185">Reference proteome</keyword>
<keyword evidence="2" id="KW-0812">Transmembrane</keyword>
<evidence type="ECO:0000256" key="2">
    <source>
        <dbReference type="SAM" id="Phobius"/>
    </source>
</evidence>
<dbReference type="InterPro" id="IPR009937">
    <property type="entry name" value="Phage_holin_3_6"/>
</dbReference>
<organism evidence="3 4">
    <name type="scientific">Nitrosococcus watsoni (strain C-113)</name>
    <dbReference type="NCBI Taxonomy" id="105559"/>
    <lineage>
        <taxon>Bacteria</taxon>
        <taxon>Pseudomonadati</taxon>
        <taxon>Pseudomonadota</taxon>
        <taxon>Gammaproteobacteria</taxon>
        <taxon>Chromatiales</taxon>
        <taxon>Chromatiaceae</taxon>
        <taxon>Nitrosococcus</taxon>
    </lineage>
</organism>
<accession>D8K6B0</accession>
<sequence>MSAYDPHTPPENRSIISLLSELAQEVTTLVRQELELAKAEASEKVSQVGSGIGAVVAGGAVAFGGFLVLLQALVYILADILGGGDLSPLWIASLIVGVVVLLIGYGLLKKGQSDLKAKHLVPRRTAQSLRQDKNMVKEEVRGNRSRYDETY</sequence>
<dbReference type="HOGENOM" id="CLU_106273_6_0_6"/>
<dbReference type="Pfam" id="PF07332">
    <property type="entry name" value="Phage_holin_3_6"/>
    <property type="match status" value="1"/>
</dbReference>
<evidence type="ECO:0000256" key="1">
    <source>
        <dbReference type="SAM" id="MobiDB-lite"/>
    </source>
</evidence>
<dbReference type="RefSeq" id="WP_013220529.1">
    <property type="nucleotide sequence ID" value="NC_014315.1"/>
</dbReference>
<dbReference type="Proteomes" id="UP000000393">
    <property type="component" value="Chromosome"/>
</dbReference>
<evidence type="ECO:0000313" key="3">
    <source>
        <dbReference type="EMBL" id="ADJ28437.1"/>
    </source>
</evidence>
<evidence type="ECO:0008006" key="5">
    <source>
        <dbReference type="Google" id="ProtNLM"/>
    </source>
</evidence>
<dbReference type="eggNOG" id="ENOG5032ZKH">
    <property type="taxonomic scope" value="Bacteria"/>
</dbReference>
<feature type="region of interest" description="Disordered" evidence="1">
    <location>
        <begin position="130"/>
        <end position="151"/>
    </location>
</feature>
<reference evidence="3 4" key="1">
    <citation type="submission" date="2010-06" db="EMBL/GenBank/DDBJ databases">
        <title>Complete sequence of chromosome of Nitrosococcus watsoni C-113.</title>
        <authorList>
            <consortium name="US DOE Joint Genome Institute"/>
            <person name="Lucas S."/>
            <person name="Copeland A."/>
            <person name="Lapidus A."/>
            <person name="Cheng J.-F."/>
            <person name="Bruce D."/>
            <person name="Goodwin L."/>
            <person name="Pitluck S."/>
            <person name="Malfatti S.A."/>
            <person name="Chain P.S.G."/>
            <person name="Land M."/>
            <person name="Hauser L."/>
            <person name="Kyrpides N."/>
            <person name="Ivanova N."/>
            <person name="Cambell M.A."/>
            <person name="Heidelberg J.F."/>
            <person name="Klotz M.G."/>
            <person name="Woyke T."/>
        </authorList>
    </citation>
    <scope>NUCLEOTIDE SEQUENCE [LARGE SCALE GENOMIC DNA]</scope>
    <source>
        <strain evidence="3 4">C-113</strain>
    </source>
</reference>
<feature type="transmembrane region" description="Helical" evidence="2">
    <location>
        <begin position="52"/>
        <end position="77"/>
    </location>
</feature>